<evidence type="ECO:0000259" key="3">
    <source>
        <dbReference type="Pfam" id="PF07859"/>
    </source>
</evidence>
<keyword evidence="2" id="KW-0472">Membrane</keyword>
<dbReference type="SUPFAM" id="SSF53474">
    <property type="entry name" value="alpha/beta-Hydrolases"/>
    <property type="match status" value="1"/>
</dbReference>
<evidence type="ECO:0000313" key="5">
    <source>
        <dbReference type="RefSeq" id="XP_021842277.1"/>
    </source>
</evidence>
<name>A0A9R0I3R7_SPIOL</name>
<dbReference type="AlphaFoldDB" id="A0A9R0I3R7"/>
<evidence type="ECO:0000256" key="1">
    <source>
        <dbReference type="ARBA" id="ARBA00010515"/>
    </source>
</evidence>
<dbReference type="KEGG" id="soe:110782434"/>
<proteinExistence type="inferred from homology"/>
<dbReference type="Proteomes" id="UP000813463">
    <property type="component" value="Chromosome 3"/>
</dbReference>
<dbReference type="Gene3D" id="3.40.50.1820">
    <property type="entry name" value="alpha/beta hydrolase"/>
    <property type="match status" value="1"/>
</dbReference>
<dbReference type="InterPro" id="IPR029058">
    <property type="entry name" value="AB_hydrolase_fold"/>
</dbReference>
<comment type="similarity">
    <text evidence="1">Belongs to the 'GDXG' lipolytic enzyme family.</text>
</comment>
<reference evidence="5" key="2">
    <citation type="submission" date="2025-08" db="UniProtKB">
        <authorList>
            <consortium name="RefSeq"/>
        </authorList>
    </citation>
    <scope>IDENTIFICATION</scope>
    <source>
        <tissue evidence="5">Leaf</tissue>
    </source>
</reference>
<dbReference type="InterPro" id="IPR050466">
    <property type="entry name" value="Carboxylest/Gibb_receptor"/>
</dbReference>
<dbReference type="PANTHER" id="PTHR23024:SF546">
    <property type="entry name" value="CARBOXYLESTERASE 120-RELATED"/>
    <property type="match status" value="1"/>
</dbReference>
<dbReference type="OrthoDB" id="408631at2759"/>
<evidence type="ECO:0000313" key="4">
    <source>
        <dbReference type="Proteomes" id="UP000813463"/>
    </source>
</evidence>
<organism evidence="4 5">
    <name type="scientific">Spinacia oleracea</name>
    <name type="common">Spinach</name>
    <dbReference type="NCBI Taxonomy" id="3562"/>
    <lineage>
        <taxon>Eukaryota</taxon>
        <taxon>Viridiplantae</taxon>
        <taxon>Streptophyta</taxon>
        <taxon>Embryophyta</taxon>
        <taxon>Tracheophyta</taxon>
        <taxon>Spermatophyta</taxon>
        <taxon>Magnoliopsida</taxon>
        <taxon>eudicotyledons</taxon>
        <taxon>Gunneridae</taxon>
        <taxon>Pentapetalae</taxon>
        <taxon>Caryophyllales</taxon>
        <taxon>Chenopodiaceae</taxon>
        <taxon>Chenopodioideae</taxon>
        <taxon>Anserineae</taxon>
        <taxon>Spinacia</taxon>
    </lineage>
</organism>
<sequence length="364" mass="40634">MIRTPTTTTTAAVITTVLLFLVILLITIQQLLQSQKMSTSPNPTPINPYKRLHIIPNSYGTLTRLPEFFPTVPPSTTNSTALSLSKDVVINTEKNTWVRIFLPRNVSDLETSSSKKLPILLFIHGGGFILCSAASPVFHEFCTNMASRLSALVISVEYRLAPEHRLPAPYDDVLEALTWVKERKDEWITKHGDLSRCVLMGESAGGNIVYHAGLKAANQINDFKPLIIKAMILIQPYFGGVDRTESEIRLGNDVALPLVVNDLMWDLALPVGSNRTHEYCDPFVGDGLKLWDRVRDLGWEIGVAGCDGDPLFDRNVELVKVLERRGLSVRAMFDKGGSHGMFVSDISKTIELFEFVNKFFIFKD</sequence>
<feature type="transmembrane region" description="Helical" evidence="2">
    <location>
        <begin position="12"/>
        <end position="32"/>
    </location>
</feature>
<protein>
    <submittedName>
        <fullName evidence="5">Carboxylesterase 1</fullName>
    </submittedName>
</protein>
<reference evidence="4" key="1">
    <citation type="journal article" date="2021" name="Nat. Commun.">
        <title>Genomic analyses provide insights into spinach domestication and the genetic basis of agronomic traits.</title>
        <authorList>
            <person name="Cai X."/>
            <person name="Sun X."/>
            <person name="Xu C."/>
            <person name="Sun H."/>
            <person name="Wang X."/>
            <person name="Ge C."/>
            <person name="Zhang Z."/>
            <person name="Wang Q."/>
            <person name="Fei Z."/>
            <person name="Jiao C."/>
            <person name="Wang Q."/>
        </authorList>
    </citation>
    <scope>NUCLEOTIDE SEQUENCE [LARGE SCALE GENOMIC DNA]</scope>
    <source>
        <strain evidence="4">cv. Varoflay</strain>
    </source>
</reference>
<feature type="domain" description="Alpha/beta hydrolase fold-3" evidence="3">
    <location>
        <begin position="120"/>
        <end position="342"/>
    </location>
</feature>
<keyword evidence="2" id="KW-1133">Transmembrane helix</keyword>
<evidence type="ECO:0000256" key="2">
    <source>
        <dbReference type="SAM" id="Phobius"/>
    </source>
</evidence>
<dbReference type="PANTHER" id="PTHR23024">
    <property type="entry name" value="ARYLACETAMIDE DEACETYLASE"/>
    <property type="match status" value="1"/>
</dbReference>
<keyword evidence="2" id="KW-0812">Transmembrane</keyword>
<dbReference type="GO" id="GO:0016787">
    <property type="term" value="F:hydrolase activity"/>
    <property type="evidence" value="ECO:0007669"/>
    <property type="project" value="InterPro"/>
</dbReference>
<dbReference type="GeneID" id="110782434"/>
<keyword evidence="4" id="KW-1185">Reference proteome</keyword>
<dbReference type="Pfam" id="PF07859">
    <property type="entry name" value="Abhydrolase_3"/>
    <property type="match status" value="1"/>
</dbReference>
<dbReference type="RefSeq" id="XP_021842277.1">
    <property type="nucleotide sequence ID" value="XM_021986585.2"/>
</dbReference>
<gene>
    <name evidence="5" type="primary">LOC110782434</name>
</gene>
<dbReference type="InterPro" id="IPR013094">
    <property type="entry name" value="AB_hydrolase_3"/>
</dbReference>
<accession>A0A9R0I3R7</accession>